<organism evidence="2">
    <name type="scientific">Lygus hesperus</name>
    <name type="common">Western plant bug</name>
    <dbReference type="NCBI Taxonomy" id="30085"/>
    <lineage>
        <taxon>Eukaryota</taxon>
        <taxon>Metazoa</taxon>
        <taxon>Ecdysozoa</taxon>
        <taxon>Arthropoda</taxon>
        <taxon>Hexapoda</taxon>
        <taxon>Insecta</taxon>
        <taxon>Pterygota</taxon>
        <taxon>Neoptera</taxon>
        <taxon>Paraneoptera</taxon>
        <taxon>Hemiptera</taxon>
        <taxon>Heteroptera</taxon>
        <taxon>Panheteroptera</taxon>
        <taxon>Cimicomorpha</taxon>
        <taxon>Miridae</taxon>
        <taxon>Mirini</taxon>
        <taxon>Lygus</taxon>
    </lineage>
</organism>
<feature type="compositionally biased region" description="Basic and acidic residues" evidence="1">
    <location>
        <begin position="78"/>
        <end position="89"/>
    </location>
</feature>
<feature type="non-terminal residue" evidence="2">
    <location>
        <position position="1"/>
    </location>
</feature>
<protein>
    <submittedName>
        <fullName evidence="2">Uncharacterized protein</fullName>
    </submittedName>
</protein>
<feature type="non-terminal residue" evidence="2">
    <location>
        <position position="105"/>
    </location>
</feature>
<evidence type="ECO:0000256" key="1">
    <source>
        <dbReference type="SAM" id="MobiDB-lite"/>
    </source>
</evidence>
<sequence length="105" mass="11700">QTPILGERRAAADLTNVYLNSGDGSYRSPTNDEASTFELGNMLVNPKTGIMAGTRERPIKTETENLFSNPNARYHLKSDIKAEEFDSKTPKNSKTKTARKRVRSP</sequence>
<dbReference type="AlphaFoldDB" id="A0A0K8T295"/>
<reference evidence="2" key="1">
    <citation type="submission" date="2014-09" db="EMBL/GenBank/DDBJ databases">
        <authorList>
            <person name="Magalhaes I.L.F."/>
            <person name="Oliveira U."/>
            <person name="Santos F.R."/>
            <person name="Vidigal T.H.D.A."/>
            <person name="Brescovit A.D."/>
            <person name="Santos A.J."/>
        </authorList>
    </citation>
    <scope>NUCLEOTIDE SEQUENCE</scope>
</reference>
<dbReference type="EMBL" id="GBRD01006169">
    <property type="protein sequence ID" value="JAG59652.1"/>
    <property type="molecule type" value="Transcribed_RNA"/>
</dbReference>
<name>A0A0K8T295_LYGHE</name>
<feature type="region of interest" description="Disordered" evidence="1">
    <location>
        <begin position="78"/>
        <end position="105"/>
    </location>
</feature>
<accession>A0A0K8T295</accession>
<proteinExistence type="predicted"/>
<feature type="compositionally biased region" description="Basic residues" evidence="1">
    <location>
        <begin position="91"/>
        <end position="105"/>
    </location>
</feature>
<evidence type="ECO:0000313" key="2">
    <source>
        <dbReference type="EMBL" id="JAG59652.1"/>
    </source>
</evidence>